<protein>
    <submittedName>
        <fullName evidence="1">Uncharacterized protein</fullName>
    </submittedName>
</protein>
<keyword evidence="2" id="KW-1185">Reference proteome</keyword>
<name>A0A3A8EFI8_9GAMM</name>
<dbReference type="AlphaFoldDB" id="A0A3A8EFI8"/>
<accession>A0A3A8EFI8</accession>
<dbReference type="Proteomes" id="UP000282388">
    <property type="component" value="Unassembled WGS sequence"/>
</dbReference>
<gene>
    <name evidence="1" type="ORF">D7V32_02525</name>
</gene>
<dbReference type="EMBL" id="RAXV01000003">
    <property type="protein sequence ID" value="RKG33697.1"/>
    <property type="molecule type" value="Genomic_DNA"/>
</dbReference>
<reference evidence="1 2" key="1">
    <citation type="submission" date="2018-09" db="EMBL/GenBank/DDBJ databases">
        <title>The draft genome of Acinetobacter spp. strains.</title>
        <authorList>
            <person name="Qin J."/>
            <person name="Feng Y."/>
            <person name="Zong Z."/>
        </authorList>
    </citation>
    <scope>NUCLEOTIDE SEQUENCE [LARGE SCALE GENOMIC DNA]</scope>
    <source>
        <strain evidence="1 2">WCHAc060012</strain>
    </source>
</reference>
<sequence length="195" mass="23373">MEIVAANFAETLDLYTKDYKYIFNKYLDHKISNDFNGAIENITVMSFYLTNDILNVPKRNITYQNLFSILNMHHKNRNSLIDMEVLNLEQKTLFFNVFNINKFQEIGWIYIMHLNEKLIFNNFKDKTSQLPEICLKQSIRFNIYTQNNDWKAFNRRLSKMDVNTKFTNQICSGVDQACCRVFEILEKYDDLKWLI</sequence>
<dbReference type="RefSeq" id="WP_120401355.1">
    <property type="nucleotide sequence ID" value="NZ_RAXV01000003.1"/>
</dbReference>
<organism evidence="1 2">
    <name type="scientific">Acinetobacter tianfuensis</name>
    <dbReference type="NCBI Taxonomy" id="2419603"/>
    <lineage>
        <taxon>Bacteria</taxon>
        <taxon>Pseudomonadati</taxon>
        <taxon>Pseudomonadota</taxon>
        <taxon>Gammaproteobacteria</taxon>
        <taxon>Moraxellales</taxon>
        <taxon>Moraxellaceae</taxon>
        <taxon>Acinetobacter</taxon>
    </lineage>
</organism>
<proteinExistence type="predicted"/>
<evidence type="ECO:0000313" key="2">
    <source>
        <dbReference type="Proteomes" id="UP000282388"/>
    </source>
</evidence>
<comment type="caution">
    <text evidence="1">The sequence shown here is derived from an EMBL/GenBank/DDBJ whole genome shotgun (WGS) entry which is preliminary data.</text>
</comment>
<evidence type="ECO:0000313" key="1">
    <source>
        <dbReference type="EMBL" id="RKG33697.1"/>
    </source>
</evidence>